<feature type="transmembrane region" description="Helical" evidence="7">
    <location>
        <begin position="350"/>
        <end position="370"/>
    </location>
</feature>
<evidence type="ECO:0000259" key="8">
    <source>
        <dbReference type="PROSITE" id="PS50222"/>
    </source>
</evidence>
<feature type="region of interest" description="Disordered" evidence="6">
    <location>
        <begin position="1"/>
        <end position="22"/>
    </location>
</feature>
<gene>
    <name evidence="9" type="primary">CACNA1H</name>
    <name evidence="9" type="ORF">AK812_SmicGene16214</name>
</gene>
<keyword evidence="3" id="KW-0106">Calcium</keyword>
<evidence type="ECO:0000256" key="3">
    <source>
        <dbReference type="ARBA" id="ARBA00022837"/>
    </source>
</evidence>
<dbReference type="Gene3D" id="1.10.238.10">
    <property type="entry name" value="EF-hand"/>
    <property type="match status" value="1"/>
</dbReference>
<dbReference type="SUPFAM" id="SSF47473">
    <property type="entry name" value="EF-hand"/>
    <property type="match status" value="1"/>
</dbReference>
<evidence type="ECO:0000256" key="5">
    <source>
        <dbReference type="ARBA" id="ARBA00023136"/>
    </source>
</evidence>
<evidence type="ECO:0000256" key="1">
    <source>
        <dbReference type="ARBA" id="ARBA00004141"/>
    </source>
</evidence>
<feature type="transmembrane region" description="Helical" evidence="7">
    <location>
        <begin position="613"/>
        <end position="632"/>
    </location>
</feature>
<dbReference type="GO" id="GO:0005248">
    <property type="term" value="F:voltage-gated sodium channel activity"/>
    <property type="evidence" value="ECO:0007669"/>
    <property type="project" value="TreeGrafter"/>
</dbReference>
<evidence type="ECO:0000256" key="7">
    <source>
        <dbReference type="SAM" id="Phobius"/>
    </source>
</evidence>
<feature type="transmembrane region" description="Helical" evidence="7">
    <location>
        <begin position="159"/>
        <end position="182"/>
    </location>
</feature>
<keyword evidence="4 7" id="KW-1133">Transmembrane helix</keyword>
<proteinExistence type="predicted"/>
<dbReference type="PROSITE" id="PS00018">
    <property type="entry name" value="EF_HAND_1"/>
    <property type="match status" value="1"/>
</dbReference>
<dbReference type="Proteomes" id="UP000186817">
    <property type="component" value="Unassembled WGS sequence"/>
</dbReference>
<feature type="transmembrane region" description="Helical" evidence="7">
    <location>
        <begin position="561"/>
        <end position="580"/>
    </location>
</feature>
<dbReference type="InterPro" id="IPR011992">
    <property type="entry name" value="EF-hand-dom_pair"/>
</dbReference>
<dbReference type="SUPFAM" id="SSF81324">
    <property type="entry name" value="Voltage-gated potassium channels"/>
    <property type="match status" value="1"/>
</dbReference>
<dbReference type="PROSITE" id="PS50222">
    <property type="entry name" value="EF_HAND_2"/>
    <property type="match status" value="2"/>
</dbReference>
<reference evidence="9 10" key="1">
    <citation type="submission" date="2016-02" db="EMBL/GenBank/DDBJ databases">
        <title>Genome analysis of coral dinoflagellate symbionts highlights evolutionary adaptations to a symbiotic lifestyle.</title>
        <authorList>
            <person name="Aranda M."/>
            <person name="Li Y."/>
            <person name="Liew Y.J."/>
            <person name="Baumgarten S."/>
            <person name="Simakov O."/>
            <person name="Wilson M."/>
            <person name="Piel J."/>
            <person name="Ashoor H."/>
            <person name="Bougouffa S."/>
            <person name="Bajic V.B."/>
            <person name="Ryu T."/>
            <person name="Ravasi T."/>
            <person name="Bayer T."/>
            <person name="Micklem G."/>
            <person name="Kim H."/>
            <person name="Bhak J."/>
            <person name="Lajeunesse T.C."/>
            <person name="Voolstra C.R."/>
        </authorList>
    </citation>
    <scope>NUCLEOTIDE SEQUENCE [LARGE SCALE GENOMIC DNA]</scope>
    <source>
        <strain evidence="9 10">CCMP2467</strain>
    </source>
</reference>
<evidence type="ECO:0000313" key="9">
    <source>
        <dbReference type="EMBL" id="OLQ01069.1"/>
    </source>
</evidence>
<dbReference type="InterPro" id="IPR027359">
    <property type="entry name" value="Volt_channel_dom_sf"/>
</dbReference>
<dbReference type="AlphaFoldDB" id="A0A1Q9E100"/>
<accession>A0A1Q9E100</accession>
<sequence>MSDSQLQLKSRSRDPVAPRAAKNAAMEQMAALEEVLHAQHSELLLRLDKLEAALSRSRRGESRKELRAALSTSSMDHFEIAEAPSEKKPEALAVPVPIAPNIESNAKAKRSFTSRYELAKEQGNRVEEMKQMHMDSEGDGMGNDCLQDRLRPLRRQDQTVWIIVHVAYAILFTIEMVIRITAAGPVVYLCGPGWAWNWLDVFVVLPAWVELALDLSAPSEGGDGGASSNLRIVRVFKVTRLLQVVRSVRLLKFLSALRALVMSVVDTTRQLAWALLLLGLVIYSFGILFADAALDYGIRYDLSEDATLLEYFGGVYLSCQTLFRAILGGLDWEIAANSLAQVGWFWVQLFHSYIAFSGFAVLNVMTGVFVNSAIKTRERDHETLLQNKQRFKELVSKIWSRMDSSGQGQITIIEFEQMFEDEEMKAFFQTIEINAVDAWTLFDSLDVDGDHTISLEEFSERCMQLHGAARSVDLYALVKQIHALGEQQHQMSDALATLIERTSHVEDSFSFATLSREPPDRGLRLGERKLSLKPSEAEPDSVRWASFGGGSRDFAWRCLRAILELTAVILLIMYVLKYPYARYVRLSYPANQIIYLFSDKVAEDLYTEHKQKAYLGFYLVAMILELCFGGGLKMMDLFFTARTTFNQLVAAFQLSTSEGGKEAGRRSYGGEKLSDLAHEVVQTYVMQNALGNQLLELLVF</sequence>
<dbReference type="EMBL" id="LSRX01000306">
    <property type="protein sequence ID" value="OLQ01069.1"/>
    <property type="molecule type" value="Genomic_DNA"/>
</dbReference>
<keyword evidence="5 7" id="KW-0472">Membrane</keyword>
<dbReference type="OrthoDB" id="423411at2759"/>
<feature type="domain" description="EF-hand" evidence="8">
    <location>
        <begin position="390"/>
        <end position="425"/>
    </location>
</feature>
<dbReference type="Gene3D" id="1.10.287.70">
    <property type="match status" value="1"/>
</dbReference>
<dbReference type="GO" id="GO:0005509">
    <property type="term" value="F:calcium ion binding"/>
    <property type="evidence" value="ECO:0007669"/>
    <property type="project" value="InterPro"/>
</dbReference>
<evidence type="ECO:0000256" key="4">
    <source>
        <dbReference type="ARBA" id="ARBA00022989"/>
    </source>
</evidence>
<evidence type="ECO:0000313" key="10">
    <source>
        <dbReference type="Proteomes" id="UP000186817"/>
    </source>
</evidence>
<comment type="subcellular location">
    <subcellularLocation>
        <location evidence="1">Membrane</location>
        <topology evidence="1">Multi-pass membrane protein</topology>
    </subcellularLocation>
</comment>
<dbReference type="InterPro" id="IPR018247">
    <property type="entry name" value="EF_Hand_1_Ca_BS"/>
</dbReference>
<dbReference type="GO" id="GO:0001518">
    <property type="term" value="C:voltage-gated sodium channel complex"/>
    <property type="evidence" value="ECO:0007669"/>
    <property type="project" value="TreeGrafter"/>
</dbReference>
<evidence type="ECO:0000256" key="2">
    <source>
        <dbReference type="ARBA" id="ARBA00022692"/>
    </source>
</evidence>
<dbReference type="InterPro" id="IPR043203">
    <property type="entry name" value="VGCC_Ca_Na"/>
</dbReference>
<feature type="domain" description="EF-hand" evidence="8">
    <location>
        <begin position="433"/>
        <end position="468"/>
    </location>
</feature>
<feature type="transmembrane region" description="Helical" evidence="7">
    <location>
        <begin position="271"/>
        <end position="296"/>
    </location>
</feature>
<organism evidence="9 10">
    <name type="scientific">Symbiodinium microadriaticum</name>
    <name type="common">Dinoflagellate</name>
    <name type="synonym">Zooxanthella microadriatica</name>
    <dbReference type="NCBI Taxonomy" id="2951"/>
    <lineage>
        <taxon>Eukaryota</taxon>
        <taxon>Sar</taxon>
        <taxon>Alveolata</taxon>
        <taxon>Dinophyceae</taxon>
        <taxon>Suessiales</taxon>
        <taxon>Symbiodiniaceae</taxon>
        <taxon>Symbiodinium</taxon>
    </lineage>
</organism>
<dbReference type="PANTHER" id="PTHR10037">
    <property type="entry name" value="VOLTAGE-GATED CATION CHANNEL CALCIUM AND SODIUM"/>
    <property type="match status" value="1"/>
</dbReference>
<evidence type="ECO:0000256" key="6">
    <source>
        <dbReference type="SAM" id="MobiDB-lite"/>
    </source>
</evidence>
<dbReference type="PANTHER" id="PTHR10037:SF62">
    <property type="entry name" value="SODIUM CHANNEL PROTEIN 60E"/>
    <property type="match status" value="1"/>
</dbReference>
<comment type="caution">
    <text evidence="9">The sequence shown here is derived from an EMBL/GenBank/DDBJ whole genome shotgun (WGS) entry which is preliminary data.</text>
</comment>
<dbReference type="Gene3D" id="1.20.120.350">
    <property type="entry name" value="Voltage-gated potassium channels. Chain C"/>
    <property type="match status" value="1"/>
</dbReference>
<dbReference type="Pfam" id="PF00520">
    <property type="entry name" value="Ion_trans"/>
    <property type="match status" value="1"/>
</dbReference>
<keyword evidence="10" id="KW-1185">Reference proteome</keyword>
<dbReference type="InterPro" id="IPR002048">
    <property type="entry name" value="EF_hand_dom"/>
</dbReference>
<name>A0A1Q9E100_SYMMI</name>
<keyword evidence="2 7" id="KW-0812">Transmembrane</keyword>
<protein>
    <submittedName>
        <fullName evidence="9">Voltage-dependent T-type calcium channel subunit alpha-1H</fullName>
    </submittedName>
</protein>
<dbReference type="InterPro" id="IPR005821">
    <property type="entry name" value="Ion_trans_dom"/>
</dbReference>